<reference evidence="5 7" key="1">
    <citation type="submission" date="2020-11" db="EMBL/GenBank/DDBJ databases">
        <title>Insectihabitans protaetiae gen. nov. sp. nov. and Insectihabitans allomyrinae sp. nov., isolated from larvae of Protaetia brevitarsis seulensis and Allomyrina dichotoma, respectively.</title>
        <authorList>
            <person name="Lee S.D."/>
            <person name="Byeon Y.-S."/>
            <person name="Kim S.-M."/>
            <person name="Yang H.L."/>
            <person name="Kim I.S."/>
        </authorList>
    </citation>
    <scope>NUCLEOTIDE SEQUENCE</scope>
    <source>
        <strain evidence="5">CWB-B4</strain>
        <strain evidence="4 7">CWB-B43</strain>
    </source>
</reference>
<dbReference type="EMBL" id="JADRCP010000001">
    <property type="protein sequence ID" value="MBK5176499.1"/>
    <property type="molecule type" value="Genomic_DNA"/>
</dbReference>
<dbReference type="Pfam" id="PF03459">
    <property type="entry name" value="TOBE"/>
    <property type="match status" value="2"/>
</dbReference>
<dbReference type="PROSITE" id="PS51866">
    <property type="entry name" value="MOP"/>
    <property type="match status" value="2"/>
</dbReference>
<dbReference type="NCBIfam" id="TIGR00638">
    <property type="entry name" value="Mop"/>
    <property type="match status" value="2"/>
</dbReference>
<dbReference type="InterPro" id="IPR008995">
    <property type="entry name" value="Mo/tungstate-bd_C_term_dom"/>
</dbReference>
<dbReference type="RefSeq" id="WP_228398055.1">
    <property type="nucleotide sequence ID" value="NZ_JADRCP010000001.1"/>
</dbReference>
<sequence>MKVSARNQLKGIVESINSGAINDEVTLRLDGGENITAVVTKNSVTTLGLVKGKAAIAIFKAPWVILASTENGLTFSARNQFKGSVESLEKGSVNSIVNMVTESGLKLSAVVTNNSVEDMQLQIGSSAIALIKASNVILATEK</sequence>
<dbReference type="InterPro" id="IPR005116">
    <property type="entry name" value="Transp-assoc_OB_typ1"/>
</dbReference>
<dbReference type="Proteomes" id="UP001296969">
    <property type="component" value="Unassembled WGS sequence"/>
</dbReference>
<dbReference type="Proteomes" id="UP000807542">
    <property type="component" value="Unassembled WGS sequence"/>
</dbReference>
<dbReference type="Gene3D" id="2.40.50.100">
    <property type="match status" value="2"/>
</dbReference>
<dbReference type="EMBL" id="JADRCQ010000001">
    <property type="protein sequence ID" value="MBK5073190.1"/>
    <property type="molecule type" value="Genomic_DNA"/>
</dbReference>
<evidence type="ECO:0000313" key="5">
    <source>
        <dbReference type="EMBL" id="MBK5176499.1"/>
    </source>
</evidence>
<evidence type="ECO:0000313" key="6">
    <source>
        <dbReference type="Proteomes" id="UP000807542"/>
    </source>
</evidence>
<evidence type="ECO:0000256" key="1">
    <source>
        <dbReference type="ARBA" id="ARBA00022505"/>
    </source>
</evidence>
<evidence type="ECO:0000259" key="3">
    <source>
        <dbReference type="PROSITE" id="PS51866"/>
    </source>
</evidence>
<organism evidence="5 6">
    <name type="scientific">Limnobaculum xujianqingii</name>
    <dbReference type="NCBI Taxonomy" id="2738837"/>
    <lineage>
        <taxon>Bacteria</taxon>
        <taxon>Pseudomonadati</taxon>
        <taxon>Pseudomonadota</taxon>
        <taxon>Gammaproteobacteria</taxon>
        <taxon>Enterobacterales</taxon>
        <taxon>Budviciaceae</taxon>
        <taxon>Limnobaculum</taxon>
    </lineage>
</organism>
<dbReference type="PANTHER" id="PTHR30432">
    <property type="entry name" value="TRANSCRIPTIONAL REGULATOR MODE"/>
    <property type="match status" value="1"/>
</dbReference>
<accession>A0A9D7AIE4</accession>
<evidence type="ECO:0000256" key="2">
    <source>
        <dbReference type="PROSITE-ProRule" id="PRU01213"/>
    </source>
</evidence>
<proteinExistence type="predicted"/>
<feature type="domain" description="Mop" evidence="3">
    <location>
        <begin position="2"/>
        <end position="68"/>
    </location>
</feature>
<keyword evidence="1 2" id="KW-0500">Molybdenum</keyword>
<comment type="caution">
    <text evidence="5">The sequence shown here is derived from an EMBL/GenBank/DDBJ whole genome shotgun (WGS) entry which is preliminary data.</text>
</comment>
<dbReference type="PANTHER" id="PTHR30432:SF1">
    <property type="entry name" value="DNA-BINDING TRANSCRIPTIONAL DUAL REGULATOR MODE"/>
    <property type="match status" value="1"/>
</dbReference>
<dbReference type="InterPro" id="IPR004606">
    <property type="entry name" value="Mop_domain"/>
</dbReference>
<dbReference type="SUPFAM" id="SSF50331">
    <property type="entry name" value="MOP-like"/>
    <property type="match status" value="1"/>
</dbReference>
<dbReference type="AlphaFoldDB" id="A0A9D7AIE4"/>
<evidence type="ECO:0000313" key="7">
    <source>
        <dbReference type="Proteomes" id="UP001296969"/>
    </source>
</evidence>
<protein>
    <submittedName>
        <fullName evidence="5">TOBE domain-containing protein</fullName>
    </submittedName>
</protein>
<keyword evidence="7" id="KW-1185">Reference proteome</keyword>
<feature type="domain" description="Mop" evidence="3">
    <location>
        <begin position="74"/>
        <end position="140"/>
    </location>
</feature>
<name>A0A9D7AIE4_9GAMM</name>
<dbReference type="GO" id="GO:0015689">
    <property type="term" value="P:molybdate ion transport"/>
    <property type="evidence" value="ECO:0007669"/>
    <property type="project" value="InterPro"/>
</dbReference>
<evidence type="ECO:0000313" key="4">
    <source>
        <dbReference type="EMBL" id="MBK5073190.1"/>
    </source>
</evidence>
<gene>
    <name evidence="5" type="ORF">I2492_09185</name>
    <name evidence="4" type="ORF">I2493_09185</name>
</gene>
<dbReference type="InterPro" id="IPR051815">
    <property type="entry name" value="Molybdate_resp_trans_reg"/>
</dbReference>